<accession>A0A8X6LSZ5</accession>
<organism evidence="1 2">
    <name type="scientific">Trichonephila clavata</name>
    <name type="common">Joro spider</name>
    <name type="synonym">Nephila clavata</name>
    <dbReference type="NCBI Taxonomy" id="2740835"/>
    <lineage>
        <taxon>Eukaryota</taxon>
        <taxon>Metazoa</taxon>
        <taxon>Ecdysozoa</taxon>
        <taxon>Arthropoda</taxon>
        <taxon>Chelicerata</taxon>
        <taxon>Arachnida</taxon>
        <taxon>Araneae</taxon>
        <taxon>Araneomorphae</taxon>
        <taxon>Entelegynae</taxon>
        <taxon>Araneoidea</taxon>
        <taxon>Nephilidae</taxon>
        <taxon>Trichonephila</taxon>
    </lineage>
</organism>
<name>A0A8X6LSZ5_TRICU</name>
<sequence>MLYFEREAGQGFARKIEQDDACGLYLWEERAEKLKEVKLTFHRGGGPAPSIRYSNIFILVRKFWEGRRDESERETEE</sequence>
<gene>
    <name evidence="1" type="ORF">TNCT_331081</name>
</gene>
<evidence type="ECO:0000313" key="1">
    <source>
        <dbReference type="EMBL" id="GFR19527.1"/>
    </source>
</evidence>
<comment type="caution">
    <text evidence="1">The sequence shown here is derived from an EMBL/GenBank/DDBJ whole genome shotgun (WGS) entry which is preliminary data.</text>
</comment>
<dbReference type="EMBL" id="BMAO01017948">
    <property type="protein sequence ID" value="GFR19527.1"/>
    <property type="molecule type" value="Genomic_DNA"/>
</dbReference>
<keyword evidence="2" id="KW-1185">Reference proteome</keyword>
<dbReference type="AlphaFoldDB" id="A0A8X6LSZ5"/>
<proteinExistence type="predicted"/>
<reference evidence="1" key="1">
    <citation type="submission" date="2020-07" db="EMBL/GenBank/DDBJ databases">
        <title>Multicomponent nature underlies the extraordinary mechanical properties of spider dragline silk.</title>
        <authorList>
            <person name="Kono N."/>
            <person name="Nakamura H."/>
            <person name="Mori M."/>
            <person name="Yoshida Y."/>
            <person name="Ohtoshi R."/>
            <person name="Malay A.D."/>
            <person name="Moran D.A.P."/>
            <person name="Tomita M."/>
            <person name="Numata K."/>
            <person name="Arakawa K."/>
        </authorList>
    </citation>
    <scope>NUCLEOTIDE SEQUENCE</scope>
</reference>
<protein>
    <submittedName>
        <fullName evidence="1">Uncharacterized protein</fullName>
    </submittedName>
</protein>
<evidence type="ECO:0000313" key="2">
    <source>
        <dbReference type="Proteomes" id="UP000887116"/>
    </source>
</evidence>
<dbReference type="Proteomes" id="UP000887116">
    <property type="component" value="Unassembled WGS sequence"/>
</dbReference>